<dbReference type="AlphaFoldDB" id="A0A1A8XIS8"/>
<dbReference type="EMBL" id="FLQX01000074">
    <property type="protein sequence ID" value="SBT04596.1"/>
    <property type="molecule type" value="Genomic_DNA"/>
</dbReference>
<keyword evidence="3" id="KW-1185">Reference proteome</keyword>
<accession>A0A1A8XIS8</accession>
<gene>
    <name evidence="2" type="ORF">ACCAA_1650001</name>
</gene>
<name>A0A1A8XIS8_9PROT</name>
<sequence>MEKRGAVGDYDFPLRIQRCHVFTRVRTFRRSNPRLFTWQHTAEAQMCHERIEIPVAVQQGVATVDASRRDDRVNRLADRNAQRPQRTVILRRLNGDIQPTEINDHQGSEQPLRLVEVTVAAEALQHLGQDEVAQGQRLVSQQAVEFVRLYGPSATEVVDPDTGINQNHLSALMASRSPCQFSLPRKRRISSCWRKRSTVRSPSSTASRLVFNPVARSASSINWSSITMCVRMVCKLLKKHAHSICGEAVLQLAVLPADADAFNAGGPRGVWTASHDACGRRGHGRRGQGDGVRATGSGRRGQGDGIRATGSGRRDQGDGVRATGS</sequence>
<evidence type="ECO:0000313" key="3">
    <source>
        <dbReference type="Proteomes" id="UP000199169"/>
    </source>
</evidence>
<protein>
    <submittedName>
        <fullName evidence="2">Uncharacterized protein</fullName>
    </submittedName>
</protein>
<feature type="region of interest" description="Disordered" evidence="1">
    <location>
        <begin position="274"/>
        <end position="325"/>
    </location>
</feature>
<reference evidence="2 3" key="1">
    <citation type="submission" date="2016-06" db="EMBL/GenBank/DDBJ databases">
        <authorList>
            <person name="Kjaerup R.B."/>
            <person name="Dalgaard T.S."/>
            <person name="Juul-Madsen H.R."/>
        </authorList>
    </citation>
    <scope>NUCLEOTIDE SEQUENCE [LARGE SCALE GENOMIC DNA]</scope>
    <source>
        <strain evidence="2">3</strain>
    </source>
</reference>
<organism evidence="2 3">
    <name type="scientific">Candidatus Accumulibacter aalborgensis</name>
    <dbReference type="NCBI Taxonomy" id="1860102"/>
    <lineage>
        <taxon>Bacteria</taxon>
        <taxon>Pseudomonadati</taxon>
        <taxon>Pseudomonadota</taxon>
        <taxon>Betaproteobacteria</taxon>
        <taxon>Candidatus Accumulibacter</taxon>
    </lineage>
</organism>
<dbReference type="Proteomes" id="UP000199169">
    <property type="component" value="Unassembled WGS sequence"/>
</dbReference>
<evidence type="ECO:0000256" key="1">
    <source>
        <dbReference type="SAM" id="MobiDB-lite"/>
    </source>
</evidence>
<proteinExistence type="predicted"/>
<evidence type="ECO:0000313" key="2">
    <source>
        <dbReference type="EMBL" id="SBT04596.1"/>
    </source>
</evidence>